<keyword evidence="2" id="KW-1185">Reference proteome</keyword>
<evidence type="ECO:0000256" key="1">
    <source>
        <dbReference type="SAM" id="Phobius"/>
    </source>
</evidence>
<reference evidence="3" key="1">
    <citation type="submission" date="2016-11" db="UniProtKB">
        <authorList>
            <consortium name="WormBaseParasite"/>
        </authorList>
    </citation>
    <scope>IDENTIFICATION</scope>
</reference>
<accession>A0A1I7WQ92</accession>
<dbReference type="Proteomes" id="UP000095283">
    <property type="component" value="Unplaced"/>
</dbReference>
<organism evidence="2 3">
    <name type="scientific">Heterorhabditis bacteriophora</name>
    <name type="common">Entomopathogenic nematode worm</name>
    <dbReference type="NCBI Taxonomy" id="37862"/>
    <lineage>
        <taxon>Eukaryota</taxon>
        <taxon>Metazoa</taxon>
        <taxon>Ecdysozoa</taxon>
        <taxon>Nematoda</taxon>
        <taxon>Chromadorea</taxon>
        <taxon>Rhabditida</taxon>
        <taxon>Rhabditina</taxon>
        <taxon>Rhabditomorpha</taxon>
        <taxon>Strongyloidea</taxon>
        <taxon>Heterorhabditidae</taxon>
        <taxon>Heterorhabditis</taxon>
    </lineage>
</organism>
<evidence type="ECO:0000313" key="3">
    <source>
        <dbReference type="WBParaSite" id="Hba_07261"/>
    </source>
</evidence>
<proteinExistence type="predicted"/>
<keyword evidence="1" id="KW-0472">Membrane</keyword>
<sequence length="69" mass="8216">MTKSASILFPFHWVSIFYIYLFQLFEKFSEHQFIIPIITILGIISVIYLVAVVFMVADNKYAKQFHHFL</sequence>
<keyword evidence="1" id="KW-0812">Transmembrane</keyword>
<protein>
    <submittedName>
        <fullName evidence="3">Group-specific protein</fullName>
    </submittedName>
</protein>
<keyword evidence="1" id="KW-1133">Transmembrane helix</keyword>
<dbReference type="WBParaSite" id="Hba_07261">
    <property type="protein sequence ID" value="Hba_07261"/>
    <property type="gene ID" value="Hba_07261"/>
</dbReference>
<feature type="transmembrane region" description="Helical" evidence="1">
    <location>
        <begin position="7"/>
        <end position="25"/>
    </location>
</feature>
<dbReference type="AlphaFoldDB" id="A0A1I7WQ92"/>
<feature type="transmembrane region" description="Helical" evidence="1">
    <location>
        <begin position="31"/>
        <end position="57"/>
    </location>
</feature>
<name>A0A1I7WQ92_HETBA</name>
<evidence type="ECO:0000313" key="2">
    <source>
        <dbReference type="Proteomes" id="UP000095283"/>
    </source>
</evidence>